<dbReference type="InterPro" id="IPR010027">
    <property type="entry name" value="Tail_assembly_G"/>
</dbReference>
<protein>
    <submittedName>
        <fullName evidence="3">Phage minor tail protein G</fullName>
    </submittedName>
</protein>
<proteinExistence type="predicted"/>
<reference evidence="3 4" key="2">
    <citation type="submission" date="2019-07" db="EMBL/GenBank/DDBJ databases">
        <title>Investigation of anaerobic lignin degradation for improved lignocellulosic biofuels.</title>
        <authorList>
            <person name="Deangelis K.PhD."/>
        </authorList>
    </citation>
    <scope>NUCLEOTIDE SEQUENCE [LARGE SCALE GENOMIC DNA]</scope>
    <source>
        <strain evidence="3 4">106R</strain>
    </source>
</reference>
<dbReference type="Pfam" id="PF06894">
    <property type="entry name" value="Phage_TAC_2"/>
    <property type="match status" value="1"/>
</dbReference>
<evidence type="ECO:0000313" key="4">
    <source>
        <dbReference type="Proteomes" id="UP000320710"/>
    </source>
</evidence>
<dbReference type="AlphaFoldDB" id="A0AA46K1S0"/>
<gene>
    <name evidence="3" type="ORF">FHU12_0463</name>
</gene>
<evidence type="ECO:0000256" key="1">
    <source>
        <dbReference type="SAM" id="MobiDB-lite"/>
    </source>
</evidence>
<dbReference type="EMBL" id="VFMJ01000001">
    <property type="protein sequence ID" value="TQI83001.1"/>
    <property type="molecule type" value="Genomic_DNA"/>
</dbReference>
<dbReference type="NCBIfam" id="TIGR01674">
    <property type="entry name" value="phage_lambda_G"/>
    <property type="match status" value="1"/>
</dbReference>
<organism evidence="3 4">
    <name type="scientific">Serratia marcescens</name>
    <dbReference type="NCBI Taxonomy" id="615"/>
    <lineage>
        <taxon>Bacteria</taxon>
        <taxon>Pseudomonadati</taxon>
        <taxon>Pseudomonadota</taxon>
        <taxon>Gammaproteobacteria</taxon>
        <taxon>Enterobacterales</taxon>
        <taxon>Yersiniaceae</taxon>
        <taxon>Serratia</taxon>
    </lineage>
</organism>
<reference evidence="3 4" key="1">
    <citation type="submission" date="2019-06" db="EMBL/GenBank/DDBJ databases">
        <authorList>
            <person name="Deangelis K."/>
            <person name="Huntemann M."/>
            <person name="Clum A."/>
            <person name="Pillay M."/>
            <person name="Palaniappan K."/>
            <person name="Varghese N."/>
            <person name="Mikhailova N."/>
            <person name="Stamatis D."/>
            <person name="Reddy T."/>
            <person name="Daum C."/>
            <person name="Shapiro N."/>
            <person name="Ivanova N."/>
            <person name="Kyrpides N."/>
            <person name="Woyke T."/>
        </authorList>
    </citation>
    <scope>NUCLEOTIDE SEQUENCE [LARGE SCALE GENOMIC DNA]</scope>
    <source>
        <strain evidence="3 4">106R</strain>
    </source>
</reference>
<evidence type="ECO:0000259" key="2">
    <source>
        <dbReference type="Pfam" id="PF06894"/>
    </source>
</evidence>
<evidence type="ECO:0000313" key="3">
    <source>
        <dbReference type="EMBL" id="TQI83001.1"/>
    </source>
</evidence>
<accession>A0AA46K1S0</accession>
<sequence>MGGFMLKKDTFEYADQKIDISELSGLQRIDYLDFIKKEADQFDAMPDETSDSDKNIAFTTMRLRINAWLIARSLWHSDKKQDVENIQQDILADWSGAAIAGCSHKILTLSDMIPTEIEPAADATVGDEPKHDQEITPEKP</sequence>
<feature type="region of interest" description="Disordered" evidence="1">
    <location>
        <begin position="118"/>
        <end position="140"/>
    </location>
</feature>
<dbReference type="RefSeq" id="WP_260440688.1">
    <property type="nucleotide sequence ID" value="NZ_VFMJ01000001.1"/>
</dbReference>
<feature type="compositionally biased region" description="Basic and acidic residues" evidence="1">
    <location>
        <begin position="127"/>
        <end position="140"/>
    </location>
</feature>
<comment type="caution">
    <text evidence="3">The sequence shown here is derived from an EMBL/GenBank/DDBJ whole genome shotgun (WGS) entry which is preliminary data.</text>
</comment>
<name>A0AA46K1S0_SERMA</name>
<feature type="domain" description="Tail assembly protein G" evidence="2">
    <location>
        <begin position="5"/>
        <end position="123"/>
    </location>
</feature>
<dbReference type="Proteomes" id="UP000320710">
    <property type="component" value="Unassembled WGS sequence"/>
</dbReference>